<dbReference type="PANTHER" id="PTHR45947:SF3">
    <property type="entry name" value="SULFOQUINOVOSYL TRANSFERASE SQD2"/>
    <property type="match status" value="1"/>
</dbReference>
<evidence type="ECO:0000259" key="1">
    <source>
        <dbReference type="Pfam" id="PF00534"/>
    </source>
</evidence>
<feature type="domain" description="Glycosyl transferase family 1" evidence="1">
    <location>
        <begin position="210"/>
        <end position="371"/>
    </location>
</feature>
<organism evidence="3 4">
    <name type="scientific">Roseivirga ehrenbergii (strain DSM 102268 / JCM 13514 / KCTC 12282 / NCIMB 14502 / KMM 6017)</name>
    <dbReference type="NCBI Taxonomy" id="279360"/>
    <lineage>
        <taxon>Bacteria</taxon>
        <taxon>Pseudomonadati</taxon>
        <taxon>Bacteroidota</taxon>
        <taxon>Cytophagia</taxon>
        <taxon>Cytophagales</taxon>
        <taxon>Roseivirgaceae</taxon>
        <taxon>Roseivirga</taxon>
    </lineage>
</organism>
<dbReference type="SUPFAM" id="SSF53756">
    <property type="entry name" value="UDP-Glycosyltransferase/glycogen phosphorylase"/>
    <property type="match status" value="1"/>
</dbReference>
<dbReference type="CDD" id="cd03794">
    <property type="entry name" value="GT4_WbuB-like"/>
    <property type="match status" value="1"/>
</dbReference>
<name>A0A150XRI1_ROSEK</name>
<dbReference type="STRING" id="279360.MB14_12180"/>
<dbReference type="RefSeq" id="WP_062588183.1">
    <property type="nucleotide sequence ID" value="NZ_LQZQ01000002.1"/>
</dbReference>
<dbReference type="InterPro" id="IPR028098">
    <property type="entry name" value="Glyco_trans_4-like_N"/>
</dbReference>
<reference evidence="3" key="1">
    <citation type="submission" date="2016-01" db="EMBL/GenBank/DDBJ databases">
        <title>Genome sequencing of Roseivirga ehrenbergii KMM 6017.</title>
        <authorList>
            <person name="Selvaratnam C."/>
            <person name="Thevarajoo S."/>
            <person name="Goh K.M."/>
            <person name="Ee R."/>
            <person name="Chan K.-G."/>
            <person name="Chong C.S."/>
        </authorList>
    </citation>
    <scope>NUCLEOTIDE SEQUENCE [LARGE SCALE GENOMIC DNA]</scope>
    <source>
        <strain evidence="3">KMM 6017</strain>
    </source>
</reference>
<comment type="caution">
    <text evidence="3">The sequence shown here is derived from an EMBL/GenBank/DDBJ whole genome shotgun (WGS) entry which is preliminary data.</text>
</comment>
<feature type="domain" description="Glycosyltransferase subfamily 4-like N-terminal" evidence="2">
    <location>
        <begin position="16"/>
        <end position="187"/>
    </location>
</feature>
<evidence type="ECO:0000313" key="4">
    <source>
        <dbReference type="Proteomes" id="UP000075583"/>
    </source>
</evidence>
<dbReference type="EMBL" id="LQZQ01000002">
    <property type="protein sequence ID" value="KYG81350.1"/>
    <property type="molecule type" value="Genomic_DNA"/>
</dbReference>
<dbReference type="InterPro" id="IPR001296">
    <property type="entry name" value="Glyco_trans_1"/>
</dbReference>
<evidence type="ECO:0000259" key="2">
    <source>
        <dbReference type="Pfam" id="PF13579"/>
    </source>
</evidence>
<dbReference type="InterPro" id="IPR050194">
    <property type="entry name" value="Glycosyltransferase_grp1"/>
</dbReference>
<gene>
    <name evidence="3" type="ORF">MB14_12180</name>
</gene>
<sequence>MKILYIHQYFKTPQEGGAIRSYYLAKGLVDEGFEVEMITSHNEGIYQKTVIDGITVHYLPVYYSNDLGFLKRIFSFYSFQKQAKHLISKENLSFDLAYLTSTPLTVGLVGLWLKKKLRKPYIFEVRDLWPTAPIQIGAIKAGWLKKRLYALEAKIYNHADKIIALSPGMEDWIKEVVPEKEVHMIPNMADCEFFSKELKDPKLTSFYHVNDAFVVTYLGSIGITNHLEFLLDVAEKCLKAGLNIKFKVVGEGSKLHQIKLEAYLKKLNNLEFYGHQNKEGVRRILNVTDATYVSFANIPVLGTNSPNKMFDSLASGKLTIVNSTGWTKNLVEENKCGFYANPEDPTDFIQKITPYINQPQRLEEYKNNARNVAEKLYSRRLQVQKLISVLESNNKD</sequence>
<dbReference type="Gene3D" id="3.40.50.2000">
    <property type="entry name" value="Glycogen Phosphorylase B"/>
    <property type="match status" value="2"/>
</dbReference>
<keyword evidence="4" id="KW-1185">Reference proteome</keyword>
<dbReference type="Proteomes" id="UP000075583">
    <property type="component" value="Unassembled WGS sequence"/>
</dbReference>
<dbReference type="AlphaFoldDB" id="A0A150XRI1"/>
<evidence type="ECO:0000313" key="3">
    <source>
        <dbReference type="EMBL" id="KYG81350.1"/>
    </source>
</evidence>
<dbReference type="OrthoDB" id="9811902at2"/>
<proteinExistence type="predicted"/>
<accession>A0A150XRI1</accession>
<dbReference type="PANTHER" id="PTHR45947">
    <property type="entry name" value="SULFOQUINOVOSYL TRANSFERASE SQD2"/>
    <property type="match status" value="1"/>
</dbReference>
<dbReference type="Pfam" id="PF00534">
    <property type="entry name" value="Glycos_transf_1"/>
    <property type="match status" value="1"/>
</dbReference>
<dbReference type="GO" id="GO:0016758">
    <property type="term" value="F:hexosyltransferase activity"/>
    <property type="evidence" value="ECO:0007669"/>
    <property type="project" value="TreeGrafter"/>
</dbReference>
<dbReference type="Pfam" id="PF13579">
    <property type="entry name" value="Glyco_trans_4_4"/>
    <property type="match status" value="1"/>
</dbReference>
<protein>
    <submittedName>
        <fullName evidence="3">Glycosyltransferase WbuB</fullName>
    </submittedName>
</protein>